<dbReference type="Pfam" id="PF08808">
    <property type="entry name" value="RES"/>
    <property type="match status" value="1"/>
</dbReference>
<dbReference type="RefSeq" id="WP_084136029.1">
    <property type="nucleotide sequence ID" value="NZ_FQXE01000007.1"/>
</dbReference>
<gene>
    <name evidence="3" type="ORF">SAMN04488135_10738</name>
</gene>
<dbReference type="AlphaFoldDB" id="A0A1M5XPE5"/>
<protein>
    <submittedName>
        <fullName evidence="3">RES domain-containing protein</fullName>
    </submittedName>
</protein>
<reference evidence="3 4" key="1">
    <citation type="submission" date="2016-11" db="EMBL/GenBank/DDBJ databases">
        <authorList>
            <person name="Jaros S."/>
            <person name="Januszkiewicz K."/>
            <person name="Wedrychowicz H."/>
        </authorList>
    </citation>
    <scope>NUCLEOTIDE SEQUENCE [LARGE SCALE GENOMIC DNA]</scope>
    <source>
        <strain evidence="3 4">CGMCC 1.10190</strain>
    </source>
</reference>
<proteinExistence type="predicted"/>
<feature type="region of interest" description="Disordered" evidence="1">
    <location>
        <begin position="1"/>
        <end position="32"/>
    </location>
</feature>
<evidence type="ECO:0000313" key="3">
    <source>
        <dbReference type="EMBL" id="SHI01408.1"/>
    </source>
</evidence>
<dbReference type="EMBL" id="FQXE01000007">
    <property type="protein sequence ID" value="SHI01408.1"/>
    <property type="molecule type" value="Genomic_DNA"/>
</dbReference>
<accession>A0A1M5XPE5</accession>
<dbReference type="Proteomes" id="UP000184226">
    <property type="component" value="Unassembled WGS sequence"/>
</dbReference>
<evidence type="ECO:0000259" key="2">
    <source>
        <dbReference type="SMART" id="SM00953"/>
    </source>
</evidence>
<dbReference type="SMART" id="SM00953">
    <property type="entry name" value="RES"/>
    <property type="match status" value="1"/>
</dbReference>
<feature type="domain" description="RES" evidence="2">
    <location>
        <begin position="64"/>
        <end position="210"/>
    </location>
</feature>
<dbReference type="STRING" id="658167.SAMN04488135_10738"/>
<dbReference type="InterPro" id="IPR014914">
    <property type="entry name" value="RES_dom"/>
</dbReference>
<sequence>MASRRGKPPPAVPADATGSVDPAAAQGVGATPAPPATLHITLTTLPRGQALQRVHQDKYAATQFNPGVLGNARFSPIRNDRGEAIPTLYAGTTFSCALMETVFHDVPYTAGFKSFDKNKLSGQMHSKVEITLDLKVADLGGVALRKLGVPRKQLIDTEKDQYPSTRKWAEEIHRQCSKAQGLSWVSRQDGSARAFVLFGDRIPGDALRSQGDARSLLDDLDAYDEVLALAERIGVNIVSGKV</sequence>
<organism evidence="3 4">
    <name type="scientific">Pollutimonas bauzanensis</name>
    <dbReference type="NCBI Taxonomy" id="658167"/>
    <lineage>
        <taxon>Bacteria</taxon>
        <taxon>Pseudomonadati</taxon>
        <taxon>Pseudomonadota</taxon>
        <taxon>Betaproteobacteria</taxon>
        <taxon>Burkholderiales</taxon>
        <taxon>Alcaligenaceae</taxon>
        <taxon>Pollutimonas</taxon>
    </lineage>
</organism>
<keyword evidence="4" id="KW-1185">Reference proteome</keyword>
<evidence type="ECO:0000256" key="1">
    <source>
        <dbReference type="SAM" id="MobiDB-lite"/>
    </source>
</evidence>
<dbReference type="OrthoDB" id="7257056at2"/>
<evidence type="ECO:0000313" key="4">
    <source>
        <dbReference type="Proteomes" id="UP000184226"/>
    </source>
</evidence>
<name>A0A1M5XPE5_9BURK</name>